<feature type="domain" description="Poly A polymerase head" evidence="5">
    <location>
        <begin position="97"/>
        <end position="226"/>
    </location>
</feature>
<dbReference type="InterPro" id="IPR002646">
    <property type="entry name" value="PolA_pol_head_dom"/>
</dbReference>
<keyword evidence="3" id="KW-0547">Nucleotide-binding</keyword>
<feature type="domain" description="tRNA nucleotidyltransferase/poly(A) polymerase RNA and SrmB- binding" evidence="6">
    <location>
        <begin position="255"/>
        <end position="317"/>
    </location>
</feature>
<evidence type="ECO:0000259" key="6">
    <source>
        <dbReference type="Pfam" id="PF12627"/>
    </source>
</evidence>
<dbReference type="InterPro" id="IPR032828">
    <property type="entry name" value="PolyA_RNA-bd"/>
</dbReference>
<evidence type="ECO:0000256" key="4">
    <source>
        <dbReference type="RuleBase" id="RU003953"/>
    </source>
</evidence>
<evidence type="ECO:0000313" key="8">
    <source>
        <dbReference type="Proteomes" id="UP000053144"/>
    </source>
</evidence>
<dbReference type="GO" id="GO:0000166">
    <property type="term" value="F:nucleotide binding"/>
    <property type="evidence" value="ECO:0007669"/>
    <property type="project" value="UniProtKB-KW"/>
</dbReference>
<dbReference type="EMBL" id="CM003376">
    <property type="protein sequence ID" value="KOM45227.1"/>
    <property type="molecule type" value="Genomic_DNA"/>
</dbReference>
<evidence type="ECO:0000259" key="5">
    <source>
        <dbReference type="Pfam" id="PF01743"/>
    </source>
</evidence>
<dbReference type="PANTHER" id="PTHR43051:SF1">
    <property type="entry name" value="POLYNUCLEOTIDE ADENYLYLTRANSFERASE FAMILY PROTEIN"/>
    <property type="match status" value="1"/>
</dbReference>
<gene>
    <name evidence="7" type="ORF">LR48_Vigan06g053300</name>
</gene>
<evidence type="ECO:0000313" key="7">
    <source>
        <dbReference type="EMBL" id="KOM45227.1"/>
    </source>
</evidence>
<dbReference type="SUPFAM" id="SSF81891">
    <property type="entry name" value="Poly A polymerase C-terminal region-like"/>
    <property type="match status" value="1"/>
</dbReference>
<dbReference type="SUPFAM" id="SSF81301">
    <property type="entry name" value="Nucleotidyltransferase"/>
    <property type="match status" value="1"/>
</dbReference>
<dbReference type="GO" id="GO:0001680">
    <property type="term" value="P:tRNA 3'-terminal CCA addition"/>
    <property type="evidence" value="ECO:0007669"/>
    <property type="project" value="UniProtKB-ARBA"/>
</dbReference>
<dbReference type="Gramene" id="KOM45227">
    <property type="protein sequence ID" value="KOM45227"/>
    <property type="gene ID" value="LR48_Vigan06g053300"/>
</dbReference>
<evidence type="ECO:0008006" key="9">
    <source>
        <dbReference type="Google" id="ProtNLM"/>
    </source>
</evidence>
<accession>A0A0L9URK5</accession>
<reference evidence="8" key="1">
    <citation type="journal article" date="2015" name="Proc. Natl. Acad. Sci. U.S.A.">
        <title>Genome sequencing of adzuki bean (Vigna angularis) provides insight into high starch and low fat accumulation and domestication.</title>
        <authorList>
            <person name="Yang K."/>
            <person name="Tian Z."/>
            <person name="Chen C."/>
            <person name="Luo L."/>
            <person name="Zhao B."/>
            <person name="Wang Z."/>
            <person name="Yu L."/>
            <person name="Li Y."/>
            <person name="Sun Y."/>
            <person name="Li W."/>
            <person name="Chen Y."/>
            <person name="Li Y."/>
            <person name="Zhang Y."/>
            <person name="Ai D."/>
            <person name="Zhao J."/>
            <person name="Shang C."/>
            <person name="Ma Y."/>
            <person name="Wu B."/>
            <person name="Wang M."/>
            <person name="Gao L."/>
            <person name="Sun D."/>
            <person name="Zhang P."/>
            <person name="Guo F."/>
            <person name="Wang W."/>
            <person name="Li Y."/>
            <person name="Wang J."/>
            <person name="Varshney R.K."/>
            <person name="Wang J."/>
            <person name="Ling H.Q."/>
            <person name="Wan P."/>
        </authorList>
    </citation>
    <scope>NUCLEOTIDE SEQUENCE</scope>
    <source>
        <strain evidence="8">cv. Jingnong 6</strain>
    </source>
</reference>
<organism evidence="7 8">
    <name type="scientific">Phaseolus angularis</name>
    <name type="common">Azuki bean</name>
    <name type="synonym">Vigna angularis</name>
    <dbReference type="NCBI Taxonomy" id="3914"/>
    <lineage>
        <taxon>Eukaryota</taxon>
        <taxon>Viridiplantae</taxon>
        <taxon>Streptophyta</taxon>
        <taxon>Embryophyta</taxon>
        <taxon>Tracheophyta</taxon>
        <taxon>Spermatophyta</taxon>
        <taxon>Magnoliopsida</taxon>
        <taxon>eudicotyledons</taxon>
        <taxon>Gunneridae</taxon>
        <taxon>Pentapetalae</taxon>
        <taxon>rosids</taxon>
        <taxon>fabids</taxon>
        <taxon>Fabales</taxon>
        <taxon>Fabaceae</taxon>
        <taxon>Papilionoideae</taxon>
        <taxon>50 kb inversion clade</taxon>
        <taxon>NPAAA clade</taxon>
        <taxon>indigoferoid/millettioid clade</taxon>
        <taxon>Phaseoleae</taxon>
        <taxon>Vigna</taxon>
    </lineage>
</organism>
<dbReference type="Gene3D" id="1.10.3090.10">
    <property type="entry name" value="cca-adding enzyme, domain 2"/>
    <property type="match status" value="1"/>
</dbReference>
<sequence length="734" mass="83231">MAVPFRMNHNKHGMLVRLKIFVNSQNFHSHAPKPAKQPKQDSQSPKEELDYSICGDRIGISEWSTLDAEKLGVTSSMISHSSMFVLKLLRRKGFESYLVGGCVRDLILNRTPKDFDVITTAKLMQVKNHFRRSVHAQIVGRRFPICLVHIKGAVVEVTSFETVARTSNAKEQFLYSQLPKCSNKKDLFRCKNSLRRDFTINSLFYDPFANKIYDYTNGMADLRTLKLETVIPAQLSFKEDPGRILRGFRLAARLGLSLSREIEAAIWAYSSLVMNLDKNKIMIELNYMIYYGAAEPSLRLLWKFKLLKFLLPLHAAYLDEQAIEEDDRASNLLLKLFFHLDKLLACDRPCDCTLWIGLLAFHLALVNDPQDAVVVWTFASVLHHGEWKEGVKFAKEQARMSVNFVPEIRKSNIYKSDDEIAIAVTKLASLVMHSIHALVDKSSLRHFMCKPRYPSSPQSDMVFVSGKAGKRAHTIFQMLANDGIFYKSGRKKNLKINYDMLGKGELSETGFVLGKIVLETMSSGIIGDGEDSEAGQCHLKTKGTEEIDPSPHPDLVNHQVASMDGEGQLLSIPNSECGKGENKKRKLVEDSCIARKKMGSGNHELSEEFERKENKKEQQKLVKLSQKVDPSMAKYSAEKNIYHRKQLINNRKKITSANKCLDQAMQMKTDEHSTCTASQSAESDNHQVIAHNLDMDAKTTDNNNLDVDAKTPNESDFKKKKNMRLSMIKLFQVK</sequence>
<dbReference type="GO" id="GO:0016779">
    <property type="term" value="F:nucleotidyltransferase activity"/>
    <property type="evidence" value="ECO:0007669"/>
    <property type="project" value="InterPro"/>
</dbReference>
<dbReference type="OrthoDB" id="445712at2759"/>
<dbReference type="OMA" id="KLFFHLD"/>
<name>A0A0L9URK5_PHAAN</name>
<dbReference type="Proteomes" id="UP000053144">
    <property type="component" value="Chromosome 6"/>
</dbReference>
<keyword evidence="2 4" id="KW-0808">Transferase</keyword>
<dbReference type="Pfam" id="PF12627">
    <property type="entry name" value="PolyA_pol_RNAbd"/>
    <property type="match status" value="1"/>
</dbReference>
<evidence type="ECO:0000256" key="3">
    <source>
        <dbReference type="ARBA" id="ARBA00022741"/>
    </source>
</evidence>
<comment type="similarity">
    <text evidence="1 4">Belongs to the tRNA nucleotidyltransferase/poly(A) polymerase family.</text>
</comment>
<dbReference type="KEGG" id="var:108334726"/>
<proteinExistence type="inferred from homology"/>
<evidence type="ECO:0000256" key="1">
    <source>
        <dbReference type="ARBA" id="ARBA00007265"/>
    </source>
</evidence>
<dbReference type="Pfam" id="PF01743">
    <property type="entry name" value="PolyA_pol"/>
    <property type="match status" value="1"/>
</dbReference>
<dbReference type="PANTHER" id="PTHR43051">
    <property type="entry name" value="POLYNUCLEOTIDE ADENYLYLTRANSFERASE FAMILY PROTEIN"/>
    <property type="match status" value="1"/>
</dbReference>
<keyword evidence="4" id="KW-0694">RNA-binding</keyword>
<dbReference type="AlphaFoldDB" id="A0A0L9URK5"/>
<evidence type="ECO:0000256" key="2">
    <source>
        <dbReference type="ARBA" id="ARBA00022679"/>
    </source>
</evidence>
<dbReference type="Gene3D" id="3.30.460.10">
    <property type="entry name" value="Beta Polymerase, domain 2"/>
    <property type="match status" value="1"/>
</dbReference>
<protein>
    <recommendedName>
        <fullName evidence="9">Poly A polymerase head domain-containing protein</fullName>
    </recommendedName>
</protein>
<dbReference type="InterPro" id="IPR043519">
    <property type="entry name" value="NT_sf"/>
</dbReference>
<dbReference type="GO" id="GO:0003723">
    <property type="term" value="F:RNA binding"/>
    <property type="evidence" value="ECO:0007669"/>
    <property type="project" value="UniProtKB-KW"/>
</dbReference>
<dbReference type="STRING" id="3914.A0A0L9URK5"/>
<dbReference type="CDD" id="cd05398">
    <property type="entry name" value="NT_ClassII-CCAase"/>
    <property type="match status" value="1"/>
</dbReference>
<dbReference type="InterPro" id="IPR052191">
    <property type="entry name" value="tRNA_ntf/polyA_polymerase_I"/>
</dbReference>